<gene>
    <name evidence="5" type="ORF">H8E41_05920</name>
</gene>
<dbReference type="PROSITE" id="PS50051">
    <property type="entry name" value="MCM_2"/>
    <property type="match status" value="1"/>
</dbReference>
<evidence type="ECO:0000313" key="5">
    <source>
        <dbReference type="EMBL" id="MBC8317423.1"/>
    </source>
</evidence>
<dbReference type="GO" id="GO:0005524">
    <property type="term" value="F:ATP binding"/>
    <property type="evidence" value="ECO:0007669"/>
    <property type="project" value="UniProtKB-KW"/>
</dbReference>
<dbReference type="InterPro" id="IPR003593">
    <property type="entry name" value="AAA+_ATPase"/>
</dbReference>
<evidence type="ECO:0000256" key="1">
    <source>
        <dbReference type="ARBA" id="ARBA00006354"/>
    </source>
</evidence>
<keyword evidence="3" id="KW-0067">ATP-binding</keyword>
<dbReference type="InterPro" id="IPR004482">
    <property type="entry name" value="Mg_chelat-rel"/>
</dbReference>
<dbReference type="EMBL" id="JACNJZ010000089">
    <property type="protein sequence ID" value="MBC8317423.1"/>
    <property type="molecule type" value="Genomic_DNA"/>
</dbReference>
<dbReference type="Pfam" id="PF13335">
    <property type="entry name" value="Mg_chelatase_C"/>
    <property type="match status" value="1"/>
</dbReference>
<dbReference type="Gene3D" id="3.30.230.10">
    <property type="match status" value="1"/>
</dbReference>
<evidence type="ECO:0000256" key="3">
    <source>
        <dbReference type="ARBA" id="ARBA00022840"/>
    </source>
</evidence>
<dbReference type="InterPro" id="IPR001208">
    <property type="entry name" value="MCM_dom"/>
</dbReference>
<feature type="domain" description="MCM C-terminal AAA(+) ATPase" evidence="4">
    <location>
        <begin position="293"/>
        <end position="388"/>
    </location>
</feature>
<dbReference type="Pfam" id="PF01078">
    <property type="entry name" value="Mg_chelatase"/>
    <property type="match status" value="1"/>
</dbReference>
<reference evidence="5 6" key="1">
    <citation type="submission" date="2020-08" db="EMBL/GenBank/DDBJ databases">
        <title>Bridging the membrane lipid divide: bacteria of the FCB group superphylum have the potential to synthesize archaeal ether lipids.</title>
        <authorList>
            <person name="Villanueva L."/>
            <person name="Von Meijenfeldt F.A.B."/>
            <person name="Westbye A.B."/>
            <person name="Yadav S."/>
            <person name="Hopmans E.C."/>
            <person name="Dutilh B.E."/>
            <person name="Sinninghe Damste J.S."/>
        </authorList>
    </citation>
    <scope>NUCLEOTIDE SEQUENCE [LARGE SCALE GENOMIC DNA]</scope>
    <source>
        <strain evidence="5">NIOZ-UU47</strain>
    </source>
</reference>
<proteinExistence type="inferred from homology"/>
<comment type="caution">
    <text evidence="5">The sequence shown here is derived from an EMBL/GenBank/DDBJ whole genome shotgun (WGS) entry which is preliminary data.</text>
</comment>
<dbReference type="InterPro" id="IPR045006">
    <property type="entry name" value="CHLI-like"/>
</dbReference>
<dbReference type="Proteomes" id="UP000614424">
    <property type="component" value="Unassembled WGS sequence"/>
</dbReference>
<dbReference type="AlphaFoldDB" id="A0A8J6TFJ3"/>
<dbReference type="PANTHER" id="PTHR32039">
    <property type="entry name" value="MAGNESIUM-CHELATASE SUBUNIT CHLI"/>
    <property type="match status" value="1"/>
</dbReference>
<dbReference type="NCBIfam" id="TIGR00368">
    <property type="entry name" value="YifB family Mg chelatase-like AAA ATPase"/>
    <property type="match status" value="1"/>
</dbReference>
<dbReference type="Gene3D" id="3.40.50.300">
    <property type="entry name" value="P-loop containing nucleotide triphosphate hydrolases"/>
    <property type="match status" value="1"/>
</dbReference>
<dbReference type="Pfam" id="PF13541">
    <property type="entry name" value="ChlI"/>
    <property type="match status" value="1"/>
</dbReference>
<protein>
    <submittedName>
        <fullName evidence="5">YifB family Mg chelatase-like AAA ATPase</fullName>
    </submittedName>
</protein>
<organism evidence="5 6">
    <name type="scientific">Candidatus Desulfobia pelagia</name>
    <dbReference type="NCBI Taxonomy" id="2841692"/>
    <lineage>
        <taxon>Bacteria</taxon>
        <taxon>Pseudomonadati</taxon>
        <taxon>Thermodesulfobacteriota</taxon>
        <taxon>Desulfobulbia</taxon>
        <taxon>Desulfobulbales</taxon>
        <taxon>Desulfobulbaceae</taxon>
        <taxon>Candidatus Desulfobia</taxon>
    </lineage>
</organism>
<sequence>MLAKIFSGTVQGVDALLVEVEVDIVHGLPTFATVGLPEGAVRESKDRVKAAIKNSGYEFPNRRITVNLAPADVKKSGPGFDLPIAVGVLAASETCKTENLSRFSVIGELSLDGRVRAVQGVLPMAIAAKKAQLQGIIVPADNIEEASIVDGIDVIGIEHLHQAVDFFSNPSAVLPSNNNCASKKHCHYEYDVDFKDVKGQDHAKRALEVAAAGGHNVLLIGPPGSGKTMLARRLPTILPDLSFEEALETTKIYSVNGLLSETRGLMHSRPFRSPHHTISDAGLIGGGRIPRPGEVSLAHNGVLFLDEFAEFKKPVIEVLRQPMEDGAVTISRASSSLTFPARFVLVAAMNPCPCGYKGDTIHDCSCNPTQVEKYENKLSGPLLDRIDIHLEVPSVPFKDISSSTDGESSRPIKKRVEATRNIQQKRFSRRKSIYSNSGMNTQDIKKFCQLDTPSVQLLEKSVERLGLSARAYHRILKISRTIADMEASESIKTHHIAEAIQYRRLDRRKV</sequence>
<dbReference type="InterPro" id="IPR020568">
    <property type="entry name" value="Ribosomal_Su5_D2-typ_SF"/>
</dbReference>
<dbReference type="SUPFAM" id="SSF54211">
    <property type="entry name" value="Ribosomal protein S5 domain 2-like"/>
    <property type="match status" value="1"/>
</dbReference>
<dbReference type="InterPro" id="IPR027417">
    <property type="entry name" value="P-loop_NTPase"/>
</dbReference>
<dbReference type="GO" id="GO:0003677">
    <property type="term" value="F:DNA binding"/>
    <property type="evidence" value="ECO:0007669"/>
    <property type="project" value="InterPro"/>
</dbReference>
<evidence type="ECO:0000259" key="4">
    <source>
        <dbReference type="PROSITE" id="PS50051"/>
    </source>
</evidence>
<dbReference type="PRINTS" id="PR01657">
    <property type="entry name" value="MCMFAMILY"/>
</dbReference>
<keyword evidence="2" id="KW-0547">Nucleotide-binding</keyword>
<evidence type="ECO:0000313" key="6">
    <source>
        <dbReference type="Proteomes" id="UP000614424"/>
    </source>
</evidence>
<dbReference type="PANTHER" id="PTHR32039:SF7">
    <property type="entry name" value="COMPETENCE PROTEIN COMM"/>
    <property type="match status" value="1"/>
</dbReference>
<dbReference type="SUPFAM" id="SSF52540">
    <property type="entry name" value="P-loop containing nucleoside triphosphate hydrolases"/>
    <property type="match status" value="1"/>
</dbReference>
<dbReference type="InterPro" id="IPR000523">
    <property type="entry name" value="Mg_chelatse_chII-like_cat_dom"/>
</dbReference>
<name>A0A8J6TFJ3_9BACT</name>
<accession>A0A8J6TFJ3</accession>
<comment type="similarity">
    <text evidence="1">Belongs to the Mg-chelatase subunits D/I family. ComM subfamily.</text>
</comment>
<dbReference type="InterPro" id="IPR014721">
    <property type="entry name" value="Ribsml_uS5_D2-typ_fold_subgr"/>
</dbReference>
<evidence type="ECO:0000256" key="2">
    <source>
        <dbReference type="ARBA" id="ARBA00022741"/>
    </source>
</evidence>
<dbReference type="SMART" id="SM00382">
    <property type="entry name" value="AAA"/>
    <property type="match status" value="1"/>
</dbReference>
<dbReference type="InterPro" id="IPR025158">
    <property type="entry name" value="Mg_chelat-rel_C"/>
</dbReference>